<name>A0A0A8ZE86_ARUDO</name>
<feature type="region of interest" description="Disordered" evidence="1">
    <location>
        <begin position="37"/>
        <end position="63"/>
    </location>
</feature>
<protein>
    <submittedName>
        <fullName evidence="2">Uncharacterized protein</fullName>
    </submittedName>
</protein>
<proteinExistence type="predicted"/>
<accession>A0A0A8ZE86</accession>
<dbReference type="AlphaFoldDB" id="A0A0A8ZE86"/>
<evidence type="ECO:0000313" key="2">
    <source>
        <dbReference type="EMBL" id="JAD35055.1"/>
    </source>
</evidence>
<feature type="region of interest" description="Disordered" evidence="1">
    <location>
        <begin position="1"/>
        <end position="25"/>
    </location>
</feature>
<dbReference type="EMBL" id="GBRH01262840">
    <property type="protein sequence ID" value="JAD35055.1"/>
    <property type="molecule type" value="Transcribed_RNA"/>
</dbReference>
<evidence type="ECO:0000256" key="1">
    <source>
        <dbReference type="SAM" id="MobiDB-lite"/>
    </source>
</evidence>
<sequence>MSGPELQIRSRSVASPRMAPTTRPTYTMAGFSRTLVRAAGPTARSNAEKKLGGPASSSRGLGD</sequence>
<organism evidence="2">
    <name type="scientific">Arundo donax</name>
    <name type="common">Giant reed</name>
    <name type="synonym">Donax arundinaceus</name>
    <dbReference type="NCBI Taxonomy" id="35708"/>
    <lineage>
        <taxon>Eukaryota</taxon>
        <taxon>Viridiplantae</taxon>
        <taxon>Streptophyta</taxon>
        <taxon>Embryophyta</taxon>
        <taxon>Tracheophyta</taxon>
        <taxon>Spermatophyta</taxon>
        <taxon>Magnoliopsida</taxon>
        <taxon>Liliopsida</taxon>
        <taxon>Poales</taxon>
        <taxon>Poaceae</taxon>
        <taxon>PACMAD clade</taxon>
        <taxon>Arundinoideae</taxon>
        <taxon>Arundineae</taxon>
        <taxon>Arundo</taxon>
    </lineage>
</organism>
<reference evidence="2" key="1">
    <citation type="submission" date="2014-09" db="EMBL/GenBank/DDBJ databases">
        <authorList>
            <person name="Magalhaes I.L.F."/>
            <person name="Oliveira U."/>
            <person name="Santos F.R."/>
            <person name="Vidigal T.H.D.A."/>
            <person name="Brescovit A.D."/>
            <person name="Santos A.J."/>
        </authorList>
    </citation>
    <scope>NUCLEOTIDE SEQUENCE</scope>
    <source>
        <tissue evidence="2">Shoot tissue taken approximately 20 cm above the soil surface</tissue>
    </source>
</reference>
<reference evidence="2" key="2">
    <citation type="journal article" date="2015" name="Data Brief">
        <title>Shoot transcriptome of the giant reed, Arundo donax.</title>
        <authorList>
            <person name="Barrero R.A."/>
            <person name="Guerrero F.D."/>
            <person name="Moolhuijzen P."/>
            <person name="Goolsby J.A."/>
            <person name="Tidwell J."/>
            <person name="Bellgard S.E."/>
            <person name="Bellgard M.I."/>
        </authorList>
    </citation>
    <scope>NUCLEOTIDE SEQUENCE</scope>
    <source>
        <tissue evidence="2">Shoot tissue taken approximately 20 cm above the soil surface</tissue>
    </source>
</reference>